<comment type="caution">
    <text evidence="1">The sequence shown here is derived from an EMBL/GenBank/DDBJ whole genome shotgun (WGS) entry which is preliminary data.</text>
</comment>
<dbReference type="Pfam" id="PF12739">
    <property type="entry name" value="TRAPPC-Trs85"/>
    <property type="match status" value="1"/>
</dbReference>
<dbReference type="AlphaFoldDB" id="A0A1J4JZX5"/>
<dbReference type="GeneID" id="94840786"/>
<dbReference type="RefSeq" id="XP_068357378.1">
    <property type="nucleotide sequence ID" value="XM_068506082.1"/>
</dbReference>
<dbReference type="PANTHER" id="PTHR12975:SF6">
    <property type="entry name" value="TRAFFICKING PROTEIN PARTICLE COMPLEX SUBUNIT 8"/>
    <property type="match status" value="1"/>
</dbReference>
<keyword evidence="2" id="KW-1185">Reference proteome</keyword>
<protein>
    <submittedName>
        <fullName evidence="1">Uncharacterized protein</fullName>
    </submittedName>
</protein>
<dbReference type="EMBL" id="MLAK01000800">
    <property type="protein sequence ID" value="OHT04242.1"/>
    <property type="molecule type" value="Genomic_DNA"/>
</dbReference>
<proteinExistence type="predicted"/>
<dbReference type="Proteomes" id="UP000179807">
    <property type="component" value="Unassembled WGS sequence"/>
</dbReference>
<dbReference type="GO" id="GO:1990072">
    <property type="term" value="C:TRAPPIII protein complex"/>
    <property type="evidence" value="ECO:0007669"/>
    <property type="project" value="TreeGrafter"/>
</dbReference>
<evidence type="ECO:0000313" key="2">
    <source>
        <dbReference type="Proteomes" id="UP000179807"/>
    </source>
</evidence>
<reference evidence="1" key="1">
    <citation type="submission" date="2016-10" db="EMBL/GenBank/DDBJ databases">
        <authorList>
            <person name="Benchimol M."/>
            <person name="Almeida L.G."/>
            <person name="Vasconcelos A.T."/>
            <person name="Perreira-Neves A."/>
            <person name="Rosa I.A."/>
            <person name="Tasca T."/>
            <person name="Bogo M.R."/>
            <person name="de Souza W."/>
        </authorList>
    </citation>
    <scope>NUCLEOTIDE SEQUENCE [LARGE SCALE GENOMIC DNA]</scope>
    <source>
        <strain evidence="1">K</strain>
    </source>
</reference>
<sequence>METASPFNNLDPKKYVKRRYSPLFVTVVEDDVDSLCQFCGLTFNQYFAAVANQCDPTVRVIDASAVQQEHQEIYFAHVSNDTTIYSQSFIFQEYEDKDATIPQLSPKPGRFPNAFHYPSPLSMKPPWYMTMVENLLQSMQFSDFDFCDLPACIVYVTLSCSNNPTKKIEEVRKSINFPEWMQEFVNEIPIVRIVVYDGLLVSKPPADCNAPRGAFSQVIPLCFRTRRHGSPGEIDPVTLRNLFKYDEKLMEHPQFCGFLSDSDLDNCKQVIKSIYQVAVSNIEQTLRTHQYEIENSKQLSNRVKGWFSKKAPDRLTDFKQVPWRKVIVLKVAALELLLGRYESARKNYKLFNSSIHDGRFQELRVFSLYMAAMASVMLPDGTRMFREVMDDVMSNIQAARSIRFLIMAPAIAIEFFDYLMRPEISLYMCRMAITKINILWTGNQTIKSLFLGMFFERLAGLMKDQRHSMLQTSRAANFYKQANQVPHALRCYIWLARTLPRESWVLLYQDVWLEKAAALCQLQQWQRALNDCKNLLALPDLDLRLHERVISQFWTPFNDSTLDKSLLHTNINSLLEVKSLTMTDKTHPSYWGLPEEEFEHLIKDFDEYVRHTMSRTTSVSFDSWYDEEDKYRKANTIRTVAVGTQIILTIALYNRYKFSVHLDRAILNAKYEGTSINEKHFEMETVVRKDIAGFTRKTTSVNFKFVPLSEGKYIVDSFTKNYWGYVDTVVDCGPLEFNAIKDLPTLKMEIYDFPEEAIESQCYEFSINVTNIGNALVHDFLILFDNKGTITGDYKITNLESVSFITIHHELNPMESHLVDLVLWVKSAANTTYHFCAASNGLRCAFDMKKLKIIPSSKFESTFCKKADDTDNMIFHCNFTSLIDGLEIIGAIDHNSRYLKLIGLDEENRKLNKDESVSFAGYSSDSTGETAESWRSQMINNQSLAIIYQLPDHGLYAQTTLPLTTKRNTYRFKLEVANQITIPTDSKVSCRISLLDRPNDAPLIIEPHPFVFINHVHEILDEKKKQVTEDVSSKIKGCRWFGVTRKVLNKENNFSAELFFDPKISGVYNIPSVKVSNSFKFDRPSLIPLSQNVRIIPK</sequence>
<gene>
    <name evidence="1" type="ORF">TRFO_28285</name>
</gene>
<organism evidence="1 2">
    <name type="scientific">Tritrichomonas foetus</name>
    <dbReference type="NCBI Taxonomy" id="1144522"/>
    <lineage>
        <taxon>Eukaryota</taxon>
        <taxon>Metamonada</taxon>
        <taxon>Parabasalia</taxon>
        <taxon>Tritrichomonadida</taxon>
        <taxon>Tritrichomonadidae</taxon>
        <taxon>Tritrichomonas</taxon>
    </lineage>
</organism>
<dbReference type="VEuPathDB" id="TrichDB:TRFO_28285"/>
<dbReference type="InterPro" id="IPR024420">
    <property type="entry name" value="TRAPP_III_complex_Trs85"/>
</dbReference>
<dbReference type="OrthoDB" id="10520686at2759"/>
<accession>A0A1J4JZX5</accession>
<evidence type="ECO:0000313" key="1">
    <source>
        <dbReference type="EMBL" id="OHT04242.1"/>
    </source>
</evidence>
<name>A0A1J4JZX5_9EUKA</name>
<dbReference type="PANTHER" id="PTHR12975">
    <property type="entry name" value="TRANSPORT PROTEIN TRAPP"/>
    <property type="match status" value="1"/>
</dbReference>